<keyword evidence="4" id="KW-0804">Transcription</keyword>
<feature type="domain" description="WRKY" evidence="8">
    <location>
        <begin position="239"/>
        <end position="305"/>
    </location>
</feature>
<feature type="compositionally biased region" description="Polar residues" evidence="7">
    <location>
        <begin position="696"/>
        <end position="705"/>
    </location>
</feature>
<feature type="compositionally biased region" description="Basic and acidic residues" evidence="7">
    <location>
        <begin position="166"/>
        <end position="191"/>
    </location>
</feature>
<evidence type="ECO:0000256" key="5">
    <source>
        <dbReference type="ARBA" id="ARBA00023242"/>
    </source>
</evidence>
<reference evidence="9 10" key="1">
    <citation type="submission" date="2024-03" db="EMBL/GenBank/DDBJ databases">
        <authorList>
            <consortium name="ELIXIR-Norway"/>
            <consortium name="Elixir Norway"/>
        </authorList>
    </citation>
    <scope>NUCLEOTIDE SEQUENCE [LARGE SCALE GENOMIC DNA]</scope>
</reference>
<dbReference type="Proteomes" id="UP001497522">
    <property type="component" value="Chromosome 2"/>
</dbReference>
<keyword evidence="5" id="KW-0539">Nucleus</keyword>
<dbReference type="PROSITE" id="PS50811">
    <property type="entry name" value="WRKY"/>
    <property type="match status" value="1"/>
</dbReference>
<dbReference type="Pfam" id="PF03106">
    <property type="entry name" value="WRKY"/>
    <property type="match status" value="1"/>
</dbReference>
<keyword evidence="2" id="KW-0805">Transcription regulation</keyword>
<dbReference type="InterPro" id="IPR036576">
    <property type="entry name" value="WRKY_dom_sf"/>
</dbReference>
<comment type="subcellular location">
    <subcellularLocation>
        <location evidence="1">Nucleus</location>
    </subcellularLocation>
</comment>
<accession>A0ABP1BBZ4</accession>
<feature type="region of interest" description="Disordered" evidence="7">
    <location>
        <begin position="23"/>
        <end position="75"/>
    </location>
</feature>
<feature type="region of interest" description="Disordered" evidence="7">
    <location>
        <begin position="155"/>
        <end position="210"/>
    </location>
</feature>
<evidence type="ECO:0000256" key="2">
    <source>
        <dbReference type="ARBA" id="ARBA00023015"/>
    </source>
</evidence>
<evidence type="ECO:0000256" key="1">
    <source>
        <dbReference type="ARBA" id="ARBA00004123"/>
    </source>
</evidence>
<feature type="compositionally biased region" description="Polar residues" evidence="7">
    <location>
        <begin position="605"/>
        <end position="620"/>
    </location>
</feature>
<dbReference type="EMBL" id="OZ023703">
    <property type="protein sequence ID" value="CAK9872359.1"/>
    <property type="molecule type" value="Genomic_DNA"/>
</dbReference>
<evidence type="ECO:0000256" key="4">
    <source>
        <dbReference type="ARBA" id="ARBA00023163"/>
    </source>
</evidence>
<dbReference type="InterPro" id="IPR003657">
    <property type="entry name" value="WRKY_dom"/>
</dbReference>
<feature type="region of interest" description="Disordered" evidence="7">
    <location>
        <begin position="605"/>
        <end position="716"/>
    </location>
</feature>
<gene>
    <name evidence="9" type="ORF">CSSPJE1EN2_LOCUS14956</name>
</gene>
<name>A0ABP1BBZ4_9BRYO</name>
<protein>
    <recommendedName>
        <fullName evidence="8">WRKY domain-containing protein</fullName>
    </recommendedName>
</protein>
<evidence type="ECO:0000313" key="10">
    <source>
        <dbReference type="Proteomes" id="UP001497522"/>
    </source>
</evidence>
<evidence type="ECO:0000256" key="3">
    <source>
        <dbReference type="ARBA" id="ARBA00023125"/>
    </source>
</evidence>
<dbReference type="PANTHER" id="PTHR31429">
    <property type="entry name" value="WRKY TRANSCRIPTION FACTOR 36-RELATED"/>
    <property type="match status" value="1"/>
</dbReference>
<dbReference type="SMART" id="SM00774">
    <property type="entry name" value="WRKY"/>
    <property type="match status" value="1"/>
</dbReference>
<organism evidence="9 10">
    <name type="scientific">Sphagnum jensenii</name>
    <dbReference type="NCBI Taxonomy" id="128206"/>
    <lineage>
        <taxon>Eukaryota</taxon>
        <taxon>Viridiplantae</taxon>
        <taxon>Streptophyta</taxon>
        <taxon>Embryophyta</taxon>
        <taxon>Bryophyta</taxon>
        <taxon>Sphagnophytina</taxon>
        <taxon>Sphagnopsida</taxon>
        <taxon>Sphagnales</taxon>
        <taxon>Sphagnaceae</taxon>
        <taxon>Sphagnum</taxon>
    </lineage>
</organism>
<keyword evidence="6" id="KW-0175">Coiled coil</keyword>
<evidence type="ECO:0000259" key="8">
    <source>
        <dbReference type="PROSITE" id="PS50811"/>
    </source>
</evidence>
<evidence type="ECO:0000256" key="7">
    <source>
        <dbReference type="SAM" id="MobiDB-lite"/>
    </source>
</evidence>
<proteinExistence type="predicted"/>
<keyword evidence="10" id="KW-1185">Reference proteome</keyword>
<evidence type="ECO:0000256" key="6">
    <source>
        <dbReference type="SAM" id="Coils"/>
    </source>
</evidence>
<dbReference type="InterPro" id="IPR044810">
    <property type="entry name" value="WRKY_plant"/>
</dbReference>
<sequence length="716" mass="76152">MKRGFSTSGRVDRVTEIDLSVKLEEENDDCDQDRGSDDVQDIGASRRPSDPNSAPASERSTVEDGSPPSSPTLQLRPEYTVAQAEITRLSEENNQLRLMLAHVTSEYHNLRLFLISAMQQERQFPTADAQSNQLSHLVQVLMEINPYRKMSQKAHLSKVAASSARAGHEQKAAPDRFHPNSPHDHEEDQSPRHLQAAAPQTETIADWQPHKLLKTSGTSLMVEDQSGVRKARVSVRARSDAPTMNDGCQWRKYGQKLAKGNPCPRAYYRCTVASGCPVRKQVQRCADDMSILVTTYEGTHNHPLPPAAAAMASSTSAAAGMFLAGSTSSNDFASRMVGGTAAAFYQLSGAAAVGLQGSSSNCAPTANSCIPTISACTPVPTVTLDLTSHAAAAHLNRNLPGSADHSDQHAHGAATPVLASNIQYFNSPSFLQQGSTGAGPAITNSSDHPAGAHHGMMGTAVSTSASQYGQQLPATVQALHARRIPFFPSNGMYNTAAATSFAPLAGTTTMSGSDQFNQATENNYSTIAGYGVVQNQLQVLHDQSLSKTAASTCDKSTADAGQAFSESISAATAAITSHPRFTEAIAAAISSIMISQNMQNPIPTSNNGVVNIASQESNTGTPPPPPSTANIMFNNSMPRSNRSQSPSHMKNSAPNSPNRSETQHHRSESPSNSSGNIMLKSPASPVHLLQSDHSRCTNNPATTNFLAGRHEKQLRS</sequence>
<feature type="compositionally biased region" description="Polar residues" evidence="7">
    <location>
        <begin position="50"/>
        <end position="59"/>
    </location>
</feature>
<feature type="compositionally biased region" description="Polar residues" evidence="7">
    <location>
        <begin position="628"/>
        <end position="660"/>
    </location>
</feature>
<keyword evidence="3" id="KW-0238">DNA-binding</keyword>
<feature type="coiled-coil region" evidence="6">
    <location>
        <begin position="79"/>
        <end position="106"/>
    </location>
</feature>
<dbReference type="SUPFAM" id="SSF118290">
    <property type="entry name" value="WRKY DNA-binding domain"/>
    <property type="match status" value="1"/>
</dbReference>
<dbReference type="PANTHER" id="PTHR31429:SF106">
    <property type="entry name" value="WRKY TRANSCRIPTION FACTOR 31-RELATED"/>
    <property type="match status" value="1"/>
</dbReference>
<evidence type="ECO:0000313" key="9">
    <source>
        <dbReference type="EMBL" id="CAK9872359.1"/>
    </source>
</evidence>
<dbReference type="Gene3D" id="2.20.25.80">
    <property type="entry name" value="WRKY domain"/>
    <property type="match status" value="1"/>
</dbReference>